<keyword evidence="8 11" id="KW-0371">Homeobox</keyword>
<comment type="similarity">
    <text evidence="2">Belongs to the PHD-associated homeobox family.</text>
</comment>
<evidence type="ECO:0000256" key="11">
    <source>
        <dbReference type="PROSITE-ProRule" id="PRU00108"/>
    </source>
</evidence>
<protein>
    <submittedName>
        <fullName evidence="17">Pathogenesis-related homeodomain protein</fullName>
    </submittedName>
</protein>
<keyword evidence="4 12" id="KW-0863">Zinc-finger</keyword>
<dbReference type="Gene3D" id="3.30.40.10">
    <property type="entry name" value="Zinc/RING finger domain, C3HC4 (zinc finger)"/>
    <property type="match status" value="1"/>
</dbReference>
<dbReference type="InterPro" id="IPR001965">
    <property type="entry name" value="Znf_PHD"/>
</dbReference>
<evidence type="ECO:0000313" key="17">
    <source>
        <dbReference type="EMBL" id="KAJ7946125.1"/>
    </source>
</evidence>
<evidence type="ECO:0000256" key="10">
    <source>
        <dbReference type="ARBA" id="ARBA00023242"/>
    </source>
</evidence>
<proteinExistence type="inferred from homology"/>
<dbReference type="GO" id="GO:0005634">
    <property type="term" value="C:nucleus"/>
    <property type="evidence" value="ECO:0007669"/>
    <property type="project" value="UniProtKB-SubCell"/>
</dbReference>
<dbReference type="PROSITE" id="PS01359">
    <property type="entry name" value="ZF_PHD_1"/>
    <property type="match status" value="1"/>
</dbReference>
<evidence type="ECO:0000259" key="16">
    <source>
        <dbReference type="PROSITE" id="PS50071"/>
    </source>
</evidence>
<feature type="DNA-binding region" description="Homeobox" evidence="11">
    <location>
        <begin position="420"/>
        <end position="479"/>
    </location>
</feature>
<sequence length="569" mass="63965">MLITSEGWRGYSLEKLKPEKELQRATSEILRRKMKIRDLFQRLDSLCAEGRFPESLFDSEGQIDSEDIFCAKCGSKDLSADNDIILCDGACDRGFHQFCLEPPLLNENIPPDDEGWLCPGCDCKYVCLEILNDSLGTHLSISDTWERIFPEAAASSTGFDVLPSDDSDDDDDYNPYVPEKEEVQGNESSSEVSEYASAPDELEAPHNGDRYLGLPSDDSEDDDYDPDAPKHDKGREESSSSDFTSDSEDLAAAIEDNKFTGEEQDIMLRPLDGVTLFKSSCKWKSKVNGKKQFMDDEQSSLLESDSGQEGSIPVFAKRQRGRLDYKKLYDETYQNVNFDSSEDEDWTDTATPRRSIKCSREVVCALPTGKAPIIENRKKEALHSPNRSTRRYSKVENKGSFPTKLLEGSSKTGSSDSKTRSSSYKRLGEAVIQRLYKSFEENQYPDRATKESLAQELSLSWQQVSKWFENNRWSFHHPTHMEARVAKSASQQATCNRAANEEATGEGVSNRQKSKTPSSRKRKLSSDSQASDPSLEFNDEPPAPPGLPAHSSRAHDMQSGSRTKTRRRK</sequence>
<dbReference type="SMART" id="SM00389">
    <property type="entry name" value="HOX"/>
    <property type="match status" value="1"/>
</dbReference>
<comment type="subcellular location">
    <subcellularLocation>
        <location evidence="1 11 13">Nucleus</location>
    </subcellularLocation>
</comment>
<organism evidence="17 18">
    <name type="scientific">Quillaja saponaria</name>
    <name type="common">Soap bark tree</name>
    <dbReference type="NCBI Taxonomy" id="32244"/>
    <lineage>
        <taxon>Eukaryota</taxon>
        <taxon>Viridiplantae</taxon>
        <taxon>Streptophyta</taxon>
        <taxon>Embryophyta</taxon>
        <taxon>Tracheophyta</taxon>
        <taxon>Spermatophyta</taxon>
        <taxon>Magnoliopsida</taxon>
        <taxon>eudicotyledons</taxon>
        <taxon>Gunneridae</taxon>
        <taxon>Pentapetalae</taxon>
        <taxon>rosids</taxon>
        <taxon>fabids</taxon>
        <taxon>Fabales</taxon>
        <taxon>Quillajaceae</taxon>
        <taxon>Quillaja</taxon>
    </lineage>
</organism>
<dbReference type="InterPro" id="IPR009057">
    <property type="entry name" value="Homeodomain-like_sf"/>
</dbReference>
<dbReference type="GO" id="GO:0003682">
    <property type="term" value="F:chromatin binding"/>
    <property type="evidence" value="ECO:0007669"/>
    <property type="project" value="TreeGrafter"/>
</dbReference>
<dbReference type="InterPro" id="IPR013083">
    <property type="entry name" value="Znf_RING/FYVE/PHD"/>
</dbReference>
<keyword evidence="5" id="KW-0862">Zinc</keyword>
<evidence type="ECO:0000259" key="15">
    <source>
        <dbReference type="PROSITE" id="PS50016"/>
    </source>
</evidence>
<dbReference type="InterPro" id="IPR019787">
    <property type="entry name" value="Znf_PHD-finger"/>
</dbReference>
<dbReference type="InterPro" id="IPR011011">
    <property type="entry name" value="Znf_FYVE_PHD"/>
</dbReference>
<keyword evidence="6" id="KW-0805">Transcription regulation</keyword>
<dbReference type="PANTHER" id="PTHR12628">
    <property type="entry name" value="POLYCOMB-LIKE TRANSCRIPTION FACTOR"/>
    <property type="match status" value="1"/>
</dbReference>
<keyword evidence="10 11" id="KW-0539">Nucleus</keyword>
<dbReference type="SMART" id="SM00249">
    <property type="entry name" value="PHD"/>
    <property type="match status" value="1"/>
</dbReference>
<dbReference type="Gene3D" id="1.10.10.60">
    <property type="entry name" value="Homeodomain-like"/>
    <property type="match status" value="1"/>
</dbReference>
<feature type="compositionally biased region" description="Polar residues" evidence="14">
    <location>
        <begin position="488"/>
        <end position="497"/>
    </location>
</feature>
<evidence type="ECO:0000256" key="4">
    <source>
        <dbReference type="ARBA" id="ARBA00022771"/>
    </source>
</evidence>
<dbReference type="Proteomes" id="UP001163823">
    <property type="component" value="Chromosome 13"/>
</dbReference>
<evidence type="ECO:0000256" key="5">
    <source>
        <dbReference type="ARBA" id="ARBA00022833"/>
    </source>
</evidence>
<feature type="compositionally biased region" description="Low complexity" evidence="14">
    <location>
        <begin position="408"/>
        <end position="422"/>
    </location>
</feature>
<dbReference type="PROSITE" id="PS50016">
    <property type="entry name" value="ZF_PHD_2"/>
    <property type="match status" value="1"/>
</dbReference>
<dbReference type="CDD" id="cd00086">
    <property type="entry name" value="homeodomain"/>
    <property type="match status" value="1"/>
</dbReference>
<dbReference type="Pfam" id="PF00628">
    <property type="entry name" value="PHD"/>
    <property type="match status" value="1"/>
</dbReference>
<dbReference type="PANTHER" id="PTHR12628:SF13">
    <property type="entry name" value="HOMEOBOX PROTEIN HAT3.1"/>
    <property type="match status" value="1"/>
</dbReference>
<feature type="compositionally biased region" description="Acidic residues" evidence="14">
    <location>
        <begin position="217"/>
        <end position="226"/>
    </location>
</feature>
<dbReference type="CDD" id="cd15504">
    <property type="entry name" value="PHD_PRHA_like"/>
    <property type="match status" value="1"/>
</dbReference>
<feature type="domain" description="PHD-type" evidence="15">
    <location>
        <begin position="67"/>
        <end position="124"/>
    </location>
</feature>
<evidence type="ECO:0000256" key="12">
    <source>
        <dbReference type="PROSITE-ProRule" id="PRU00146"/>
    </source>
</evidence>
<keyword evidence="18" id="KW-1185">Reference proteome</keyword>
<evidence type="ECO:0000256" key="1">
    <source>
        <dbReference type="ARBA" id="ARBA00004123"/>
    </source>
</evidence>
<accession>A0AAD7P8Y6</accession>
<keyword evidence="3" id="KW-0479">Metal-binding</keyword>
<keyword evidence="9" id="KW-0804">Transcription</keyword>
<dbReference type="GO" id="GO:0008270">
    <property type="term" value="F:zinc ion binding"/>
    <property type="evidence" value="ECO:0007669"/>
    <property type="project" value="UniProtKB-KW"/>
</dbReference>
<keyword evidence="7 11" id="KW-0238">DNA-binding</keyword>
<feature type="compositionally biased region" description="Basic and acidic residues" evidence="14">
    <location>
        <begin position="227"/>
        <end position="238"/>
    </location>
</feature>
<evidence type="ECO:0000256" key="3">
    <source>
        <dbReference type="ARBA" id="ARBA00022723"/>
    </source>
</evidence>
<feature type="region of interest" description="Disordered" evidence="14">
    <location>
        <begin position="375"/>
        <end position="424"/>
    </location>
</feature>
<evidence type="ECO:0000313" key="18">
    <source>
        <dbReference type="Proteomes" id="UP001163823"/>
    </source>
</evidence>
<dbReference type="InterPro" id="IPR045876">
    <property type="entry name" value="PRHA-like_PHD-finger"/>
</dbReference>
<dbReference type="InterPro" id="IPR019786">
    <property type="entry name" value="Zinc_finger_PHD-type_CS"/>
</dbReference>
<dbReference type="FunFam" id="3.30.40.10:FF:000650">
    <property type="entry name" value="Homeobox protein HAT3.1"/>
    <property type="match status" value="1"/>
</dbReference>
<comment type="caution">
    <text evidence="17">The sequence shown here is derived from an EMBL/GenBank/DDBJ whole genome shotgun (WGS) entry which is preliminary data.</text>
</comment>
<feature type="compositionally biased region" description="Acidic residues" evidence="14">
    <location>
        <begin position="163"/>
        <end position="173"/>
    </location>
</feature>
<feature type="region of interest" description="Disordered" evidence="14">
    <location>
        <begin position="157"/>
        <end position="263"/>
    </location>
</feature>
<gene>
    <name evidence="17" type="ORF">O6P43_031093</name>
</gene>
<dbReference type="Pfam" id="PF00046">
    <property type="entry name" value="Homeodomain"/>
    <property type="match status" value="1"/>
</dbReference>
<evidence type="ECO:0000256" key="2">
    <source>
        <dbReference type="ARBA" id="ARBA00007427"/>
    </source>
</evidence>
<evidence type="ECO:0000256" key="6">
    <source>
        <dbReference type="ARBA" id="ARBA00023015"/>
    </source>
</evidence>
<dbReference type="AlphaFoldDB" id="A0AAD7P8Y6"/>
<dbReference type="KEGG" id="qsa:O6P43_031093"/>
<name>A0AAD7P8Y6_QUISA</name>
<feature type="region of interest" description="Disordered" evidence="14">
    <location>
        <begin position="487"/>
        <end position="569"/>
    </location>
</feature>
<dbReference type="EMBL" id="JARAOO010000013">
    <property type="protein sequence ID" value="KAJ7946125.1"/>
    <property type="molecule type" value="Genomic_DNA"/>
</dbReference>
<evidence type="ECO:0000256" key="7">
    <source>
        <dbReference type="ARBA" id="ARBA00023125"/>
    </source>
</evidence>
<dbReference type="GO" id="GO:0045814">
    <property type="term" value="P:negative regulation of gene expression, epigenetic"/>
    <property type="evidence" value="ECO:0007669"/>
    <property type="project" value="TreeGrafter"/>
</dbReference>
<dbReference type="InterPro" id="IPR001356">
    <property type="entry name" value="HD"/>
</dbReference>
<evidence type="ECO:0000256" key="13">
    <source>
        <dbReference type="RuleBase" id="RU000682"/>
    </source>
</evidence>
<evidence type="ECO:0000256" key="9">
    <source>
        <dbReference type="ARBA" id="ARBA00023163"/>
    </source>
</evidence>
<feature type="domain" description="Homeobox" evidence="16">
    <location>
        <begin position="418"/>
        <end position="478"/>
    </location>
</feature>
<evidence type="ECO:0000256" key="14">
    <source>
        <dbReference type="SAM" id="MobiDB-lite"/>
    </source>
</evidence>
<reference evidence="17" key="1">
    <citation type="journal article" date="2023" name="Science">
        <title>Elucidation of the pathway for biosynthesis of saponin adjuvants from the soapbark tree.</title>
        <authorList>
            <person name="Reed J."/>
            <person name="Orme A."/>
            <person name="El-Demerdash A."/>
            <person name="Owen C."/>
            <person name="Martin L.B.B."/>
            <person name="Misra R.C."/>
            <person name="Kikuchi S."/>
            <person name="Rejzek M."/>
            <person name="Martin A.C."/>
            <person name="Harkess A."/>
            <person name="Leebens-Mack J."/>
            <person name="Louveau T."/>
            <person name="Stephenson M.J."/>
            <person name="Osbourn A."/>
        </authorList>
    </citation>
    <scope>NUCLEOTIDE SEQUENCE</scope>
    <source>
        <strain evidence="17">S10</strain>
    </source>
</reference>
<dbReference type="SUPFAM" id="SSF57903">
    <property type="entry name" value="FYVE/PHD zinc finger"/>
    <property type="match status" value="1"/>
</dbReference>
<feature type="compositionally biased region" description="Basic residues" evidence="14">
    <location>
        <begin position="512"/>
        <end position="523"/>
    </location>
</feature>
<dbReference type="PROSITE" id="PS50071">
    <property type="entry name" value="HOMEOBOX_2"/>
    <property type="match status" value="1"/>
</dbReference>
<dbReference type="GO" id="GO:0003677">
    <property type="term" value="F:DNA binding"/>
    <property type="evidence" value="ECO:0007669"/>
    <property type="project" value="UniProtKB-UniRule"/>
</dbReference>
<evidence type="ECO:0000256" key="8">
    <source>
        <dbReference type="ARBA" id="ARBA00023155"/>
    </source>
</evidence>
<dbReference type="SUPFAM" id="SSF46689">
    <property type="entry name" value="Homeodomain-like"/>
    <property type="match status" value="1"/>
</dbReference>